<dbReference type="Ensembl" id="ENSAOWT00000028339.1">
    <property type="protein sequence ID" value="ENSAOWP00000024988.1"/>
    <property type="gene ID" value="ENSAOWG00000016912.1"/>
</dbReference>
<dbReference type="Proteomes" id="UP000694424">
    <property type="component" value="Unplaced"/>
</dbReference>
<dbReference type="AlphaFoldDB" id="A0A8B9QCH9"/>
<keyword evidence="1" id="KW-1133">Transmembrane helix</keyword>
<protein>
    <submittedName>
        <fullName evidence="2">Uncharacterized protein</fullName>
    </submittedName>
</protein>
<name>A0A8B9QCH9_APTOW</name>
<accession>A0A8B9QCH9</accession>
<sequence>LTGSWIALVTDSSTHIFYSSKSMNICQIKLIANVWLFSSSSIPCCGFVSEEAVCSIDLNLKNECMCVVSFFFPLSFHSMFLLIVVMLRECLEHISLEQVV</sequence>
<evidence type="ECO:0000313" key="3">
    <source>
        <dbReference type="Proteomes" id="UP000694424"/>
    </source>
</evidence>
<feature type="transmembrane region" description="Helical" evidence="1">
    <location>
        <begin position="67"/>
        <end position="87"/>
    </location>
</feature>
<keyword evidence="1" id="KW-0472">Membrane</keyword>
<reference evidence="2" key="1">
    <citation type="submission" date="2025-08" db="UniProtKB">
        <authorList>
            <consortium name="Ensembl"/>
        </authorList>
    </citation>
    <scope>IDENTIFICATION</scope>
</reference>
<keyword evidence="3" id="KW-1185">Reference proteome</keyword>
<reference evidence="2" key="2">
    <citation type="submission" date="2025-09" db="UniProtKB">
        <authorList>
            <consortium name="Ensembl"/>
        </authorList>
    </citation>
    <scope>IDENTIFICATION</scope>
</reference>
<organism evidence="2 3">
    <name type="scientific">Apteryx owenii</name>
    <name type="common">Little spotted kiwi</name>
    <dbReference type="NCBI Taxonomy" id="8824"/>
    <lineage>
        <taxon>Eukaryota</taxon>
        <taxon>Metazoa</taxon>
        <taxon>Chordata</taxon>
        <taxon>Craniata</taxon>
        <taxon>Vertebrata</taxon>
        <taxon>Euteleostomi</taxon>
        <taxon>Archelosauria</taxon>
        <taxon>Archosauria</taxon>
        <taxon>Dinosauria</taxon>
        <taxon>Saurischia</taxon>
        <taxon>Theropoda</taxon>
        <taxon>Coelurosauria</taxon>
        <taxon>Aves</taxon>
        <taxon>Palaeognathae</taxon>
        <taxon>Apterygiformes</taxon>
        <taxon>Apterygidae</taxon>
        <taxon>Apteryx</taxon>
    </lineage>
</organism>
<proteinExistence type="predicted"/>
<evidence type="ECO:0000256" key="1">
    <source>
        <dbReference type="SAM" id="Phobius"/>
    </source>
</evidence>
<keyword evidence="1" id="KW-0812">Transmembrane</keyword>
<evidence type="ECO:0000313" key="2">
    <source>
        <dbReference type="Ensembl" id="ENSAOWP00000024988.1"/>
    </source>
</evidence>